<dbReference type="RefSeq" id="WP_069981524.1">
    <property type="nucleotide sequence ID" value="NZ_CP017269.1"/>
</dbReference>
<keyword evidence="7 9" id="KW-0807">Transducer</keyword>
<keyword evidence="15" id="KW-1185">Reference proteome</keyword>
<dbReference type="PROSITE" id="PS50885">
    <property type="entry name" value="HAMP"/>
    <property type="match status" value="1"/>
</dbReference>
<dbReference type="STRING" id="1424294.Gferi_19470"/>
<keyword evidence="10" id="KW-0175">Coiled coil</keyword>
<dbReference type="InterPro" id="IPR004089">
    <property type="entry name" value="MCPsignal_dom"/>
</dbReference>
<feature type="coiled-coil region" evidence="10">
    <location>
        <begin position="345"/>
        <end position="372"/>
    </location>
</feature>
<keyword evidence="3" id="KW-0145">Chemotaxis</keyword>
<feature type="domain" description="Methyl-accepting transducer" evidence="12">
    <location>
        <begin position="376"/>
        <end position="633"/>
    </location>
</feature>
<dbReference type="Gene3D" id="3.30.450.20">
    <property type="entry name" value="PAS domain"/>
    <property type="match status" value="1"/>
</dbReference>
<evidence type="ECO:0000256" key="11">
    <source>
        <dbReference type="SAM" id="Phobius"/>
    </source>
</evidence>
<evidence type="ECO:0000256" key="4">
    <source>
        <dbReference type="ARBA" id="ARBA00022692"/>
    </source>
</evidence>
<protein>
    <submittedName>
        <fullName evidence="14">Chemotaxis protein</fullName>
    </submittedName>
</protein>
<feature type="transmembrane region" description="Helical" evidence="11">
    <location>
        <begin position="282"/>
        <end position="301"/>
    </location>
</feature>
<proteinExistence type="inferred from homology"/>
<evidence type="ECO:0000256" key="1">
    <source>
        <dbReference type="ARBA" id="ARBA00004651"/>
    </source>
</evidence>
<dbReference type="InterPro" id="IPR033479">
    <property type="entry name" value="dCache_1"/>
</dbReference>
<dbReference type="SUPFAM" id="SSF58104">
    <property type="entry name" value="Methyl-accepting chemotaxis protein (MCP) signaling domain"/>
    <property type="match status" value="1"/>
</dbReference>
<dbReference type="PANTHER" id="PTHR32089">
    <property type="entry name" value="METHYL-ACCEPTING CHEMOTAXIS PROTEIN MCPB"/>
    <property type="match status" value="1"/>
</dbReference>
<feature type="domain" description="HAMP" evidence="13">
    <location>
        <begin position="302"/>
        <end position="357"/>
    </location>
</feature>
<dbReference type="KEGG" id="gfe:Gferi_19470"/>
<dbReference type="EMBL" id="CP017269">
    <property type="protein sequence ID" value="AOT73217.1"/>
    <property type="molecule type" value="Genomic_DNA"/>
</dbReference>
<name>A0A1D8GQL1_9FIRM</name>
<dbReference type="Pfam" id="PF02743">
    <property type="entry name" value="dCache_1"/>
    <property type="match status" value="1"/>
</dbReference>
<accession>A0A1D8GQL1</accession>
<keyword evidence="6 11" id="KW-0472">Membrane</keyword>
<dbReference type="Pfam" id="PF00672">
    <property type="entry name" value="HAMP"/>
    <property type="match status" value="1"/>
</dbReference>
<comment type="subcellular location">
    <subcellularLocation>
        <location evidence="1">Cell membrane</location>
        <topology evidence="1">Multi-pass membrane protein</topology>
    </subcellularLocation>
</comment>
<feature type="coiled-coil region" evidence="10">
    <location>
        <begin position="538"/>
        <end position="625"/>
    </location>
</feature>
<evidence type="ECO:0000256" key="8">
    <source>
        <dbReference type="ARBA" id="ARBA00029447"/>
    </source>
</evidence>
<dbReference type="Pfam" id="PF00015">
    <property type="entry name" value="MCPsignal"/>
    <property type="match status" value="1"/>
</dbReference>
<dbReference type="Proteomes" id="UP000095743">
    <property type="component" value="Chromosome"/>
</dbReference>
<evidence type="ECO:0000256" key="2">
    <source>
        <dbReference type="ARBA" id="ARBA00022475"/>
    </source>
</evidence>
<dbReference type="InterPro" id="IPR003660">
    <property type="entry name" value="HAMP_dom"/>
</dbReference>
<dbReference type="SMART" id="SM00283">
    <property type="entry name" value="MA"/>
    <property type="match status" value="1"/>
</dbReference>
<dbReference type="SMART" id="SM00304">
    <property type="entry name" value="HAMP"/>
    <property type="match status" value="1"/>
</dbReference>
<evidence type="ECO:0000256" key="9">
    <source>
        <dbReference type="PROSITE-ProRule" id="PRU00284"/>
    </source>
</evidence>
<evidence type="ECO:0000256" key="10">
    <source>
        <dbReference type="SAM" id="Coils"/>
    </source>
</evidence>
<organism evidence="14 15">
    <name type="scientific">Geosporobacter ferrireducens</name>
    <dbReference type="NCBI Taxonomy" id="1424294"/>
    <lineage>
        <taxon>Bacteria</taxon>
        <taxon>Bacillati</taxon>
        <taxon>Bacillota</taxon>
        <taxon>Clostridia</taxon>
        <taxon>Peptostreptococcales</taxon>
        <taxon>Thermotaleaceae</taxon>
        <taxon>Geosporobacter</taxon>
    </lineage>
</organism>
<comment type="similarity">
    <text evidence="8">Belongs to the methyl-accepting chemotaxis (MCP) protein family.</text>
</comment>
<keyword evidence="2" id="KW-1003">Cell membrane</keyword>
<evidence type="ECO:0000259" key="12">
    <source>
        <dbReference type="PROSITE" id="PS50111"/>
    </source>
</evidence>
<dbReference type="GO" id="GO:0006935">
    <property type="term" value="P:chemotaxis"/>
    <property type="evidence" value="ECO:0007669"/>
    <property type="project" value="UniProtKB-KW"/>
</dbReference>
<evidence type="ECO:0000313" key="15">
    <source>
        <dbReference type="Proteomes" id="UP000095743"/>
    </source>
</evidence>
<dbReference type="CDD" id="cd06225">
    <property type="entry name" value="HAMP"/>
    <property type="match status" value="1"/>
</dbReference>
<sequence>MKSIKTKLIISFCILILLSSVILGTISLQSVSKTLTKEAEKTLSSLALKGAEVIEGRIATHRRTLEMIALRDDIGSMDWEIQQPILQRQVERTDFIELGVMQPDGTVYYSSGRTIQLGEKDPTRKALEGDKHAHNFGISPSTQDIVLAYAIPIERDGKVVGALLGRRDGNVLSEIADDIGYGDDGYGYIINNNGIIIGHPDREKVFKQSTPIEEAKNDESLSPVAELFEKMLEEKTGIRNYSFQGNDLYAAYASIQNTNWILVITANEREVLSAIPEIQKRIIIFASVILLVSIAITYLIGNSITKPIIRIADHSKKIANLDITHDVPESFLKKKDEIGALSKALQSITNNLREIIREISNFSKQVAVASEELTTTSQQSATAAEEVSKTVEEIARGASGQARNTEEGSSKAILLGETIGKDQDYIKNLNTASNKVTEVVSGGLKEIDNLSRITEESNGATKEIYEVIVKTNDSSNKIGQASNVIASIAEQTNLLALNAAIEAARAGEAGRGFAVVAEEIRKLAEQSSASTKAIDEIVNELQNNVQNAVKTMERVSAISKEQTRSVVQNKDKYLLIDQAMKDAEQAVEQLNASGEEMEKMKDEILDTLQNLSAIAEENAAATQQATASMEEQTASIEEIASASEGLSELAQNLQSIIMKFKV</sequence>
<dbReference type="GO" id="GO:0005886">
    <property type="term" value="C:plasma membrane"/>
    <property type="evidence" value="ECO:0007669"/>
    <property type="project" value="UniProtKB-SubCell"/>
</dbReference>
<dbReference type="AlphaFoldDB" id="A0A1D8GQL1"/>
<dbReference type="OrthoDB" id="597657at2"/>
<gene>
    <name evidence="14" type="ORF">Gferi_19470</name>
</gene>
<dbReference type="Gene3D" id="1.10.287.950">
    <property type="entry name" value="Methyl-accepting chemotaxis protein"/>
    <property type="match status" value="1"/>
</dbReference>
<evidence type="ECO:0000256" key="7">
    <source>
        <dbReference type="ARBA" id="ARBA00023224"/>
    </source>
</evidence>
<evidence type="ECO:0000256" key="6">
    <source>
        <dbReference type="ARBA" id="ARBA00023136"/>
    </source>
</evidence>
<keyword evidence="5 11" id="KW-1133">Transmembrane helix</keyword>
<evidence type="ECO:0000259" key="13">
    <source>
        <dbReference type="PROSITE" id="PS50885"/>
    </source>
</evidence>
<evidence type="ECO:0000313" key="14">
    <source>
        <dbReference type="EMBL" id="AOT73217.1"/>
    </source>
</evidence>
<dbReference type="PROSITE" id="PS50111">
    <property type="entry name" value="CHEMOTAXIS_TRANSDUC_2"/>
    <property type="match status" value="1"/>
</dbReference>
<dbReference type="CDD" id="cd12912">
    <property type="entry name" value="PDC2_MCP_like"/>
    <property type="match status" value="1"/>
</dbReference>
<evidence type="ECO:0000256" key="3">
    <source>
        <dbReference type="ARBA" id="ARBA00022500"/>
    </source>
</evidence>
<evidence type="ECO:0000256" key="5">
    <source>
        <dbReference type="ARBA" id="ARBA00022989"/>
    </source>
</evidence>
<dbReference type="PANTHER" id="PTHR32089:SF112">
    <property type="entry name" value="LYSOZYME-LIKE PROTEIN-RELATED"/>
    <property type="match status" value="1"/>
</dbReference>
<keyword evidence="4 11" id="KW-0812">Transmembrane</keyword>
<dbReference type="GO" id="GO:0007165">
    <property type="term" value="P:signal transduction"/>
    <property type="evidence" value="ECO:0007669"/>
    <property type="project" value="UniProtKB-KW"/>
</dbReference>
<reference evidence="14 15" key="1">
    <citation type="submission" date="2016-09" db="EMBL/GenBank/DDBJ databases">
        <title>Genomic analysis reveals versatility of anaerobic energy metabolism of Geosporobacter ferrireducens IRF9 of phylum Firmicutes.</title>
        <authorList>
            <person name="Kim S.-J."/>
        </authorList>
    </citation>
    <scope>NUCLEOTIDE SEQUENCE [LARGE SCALE GENOMIC DNA]</scope>
    <source>
        <strain evidence="14 15">IRF9</strain>
    </source>
</reference>